<proteinExistence type="predicted"/>
<dbReference type="AlphaFoldDB" id="A0A2S9Y1U2"/>
<name>A0A2S9Y1U2_9BACT</name>
<keyword evidence="2" id="KW-1185">Reference proteome</keyword>
<protein>
    <submittedName>
        <fullName evidence="1">Uncharacterized protein</fullName>
    </submittedName>
</protein>
<evidence type="ECO:0000313" key="2">
    <source>
        <dbReference type="Proteomes" id="UP000237968"/>
    </source>
</evidence>
<dbReference type="Proteomes" id="UP000237968">
    <property type="component" value="Unassembled WGS sequence"/>
</dbReference>
<sequence>MARPSTERPPRCESDREHALLRRMCERAEVEFTEWQCARLLTEFKRNLSEAQWASLRDDGRVDSPEAALSALIVFGFENRRLKRLRLRGRGRDRVWGEAAHKRRMSVLLGSRGRK</sequence>
<gene>
    <name evidence="1" type="ORF">ENSA5_29190</name>
</gene>
<evidence type="ECO:0000313" key="1">
    <source>
        <dbReference type="EMBL" id="PRP99073.1"/>
    </source>
</evidence>
<accession>A0A2S9Y1U2</accession>
<reference evidence="1 2" key="1">
    <citation type="submission" date="2018-03" db="EMBL/GenBank/DDBJ databases">
        <title>Draft Genome Sequences of the Obligatory Marine Myxobacteria Enhygromyxa salina SWB005.</title>
        <authorList>
            <person name="Poehlein A."/>
            <person name="Moghaddam J.A."/>
            <person name="Harms H."/>
            <person name="Alanjari M."/>
            <person name="Koenig G.M."/>
            <person name="Daniel R."/>
            <person name="Schaeberle T.F."/>
        </authorList>
    </citation>
    <scope>NUCLEOTIDE SEQUENCE [LARGE SCALE GENOMIC DNA]</scope>
    <source>
        <strain evidence="1 2">SWB005</strain>
    </source>
</reference>
<dbReference type="RefSeq" id="WP_146155707.1">
    <property type="nucleotide sequence ID" value="NZ_PVNK01000142.1"/>
</dbReference>
<dbReference type="EMBL" id="PVNK01000142">
    <property type="protein sequence ID" value="PRP99073.1"/>
    <property type="molecule type" value="Genomic_DNA"/>
</dbReference>
<organism evidence="1 2">
    <name type="scientific">Enhygromyxa salina</name>
    <dbReference type="NCBI Taxonomy" id="215803"/>
    <lineage>
        <taxon>Bacteria</taxon>
        <taxon>Pseudomonadati</taxon>
        <taxon>Myxococcota</taxon>
        <taxon>Polyangia</taxon>
        <taxon>Nannocystales</taxon>
        <taxon>Nannocystaceae</taxon>
        <taxon>Enhygromyxa</taxon>
    </lineage>
</organism>
<comment type="caution">
    <text evidence="1">The sequence shown here is derived from an EMBL/GenBank/DDBJ whole genome shotgun (WGS) entry which is preliminary data.</text>
</comment>
<dbReference type="OrthoDB" id="5519011at2"/>